<keyword evidence="2" id="KW-1185">Reference proteome</keyword>
<dbReference type="EMBL" id="JAGIZQ010000002">
    <property type="protein sequence ID" value="KAH6641266.1"/>
    <property type="molecule type" value="Genomic_DNA"/>
</dbReference>
<name>A0ACB7PHH9_9PEZI</name>
<gene>
    <name evidence="1" type="ORF">F5144DRAFT_126570</name>
</gene>
<proteinExistence type="predicted"/>
<sequence>MRFFLFLFSLVAATLSFAQSLPEVIAAQSGNLSTLAAWLASEPLVNQILGSARGITLLAPSNNALAQLYGSALATDLAVDPNLLAAFLSYHVLEGVYPLADFANVTAKSAPTFLNLAGYSNVTGGQVVQSRFQNGGVAFLSGKGVLSTVTACDLNHTGGTMHIIDTPLMMPTRMTDTLVADGFTGAVGALRQAAIEEPLNNAADMTLFVPNNDAFNAIGSVISTMTIDQLTTVLNYHVVQGQVLYSQHMAAGTQRTAQGANLNFRAVNGSLFVNSARVIATDLIIANGVVHVLDGVLNPANTTATPNPSAATQVPAFIGAKTTTGGVPFTSVVATQTVTAPTHSPTAGGPYTAPAPTARPTGPPTDGAAPRANLALGMVVVAGCAAMVGSL</sequence>
<organism evidence="1 2">
    <name type="scientific">Chaetomium tenue</name>
    <dbReference type="NCBI Taxonomy" id="1854479"/>
    <lineage>
        <taxon>Eukaryota</taxon>
        <taxon>Fungi</taxon>
        <taxon>Dikarya</taxon>
        <taxon>Ascomycota</taxon>
        <taxon>Pezizomycotina</taxon>
        <taxon>Sordariomycetes</taxon>
        <taxon>Sordariomycetidae</taxon>
        <taxon>Sordariales</taxon>
        <taxon>Chaetomiaceae</taxon>
        <taxon>Chaetomium</taxon>
    </lineage>
</organism>
<protein>
    <submittedName>
        <fullName evidence="1">FAS1 domain-containing protein</fullName>
    </submittedName>
</protein>
<evidence type="ECO:0000313" key="2">
    <source>
        <dbReference type="Proteomes" id="UP000724584"/>
    </source>
</evidence>
<evidence type="ECO:0000313" key="1">
    <source>
        <dbReference type="EMBL" id="KAH6641266.1"/>
    </source>
</evidence>
<comment type="caution">
    <text evidence="1">The sequence shown here is derived from an EMBL/GenBank/DDBJ whole genome shotgun (WGS) entry which is preliminary data.</text>
</comment>
<dbReference type="Proteomes" id="UP000724584">
    <property type="component" value="Unassembled WGS sequence"/>
</dbReference>
<accession>A0ACB7PHH9</accession>
<reference evidence="1 2" key="1">
    <citation type="journal article" date="2021" name="Nat. Commun.">
        <title>Genetic determinants of endophytism in the Arabidopsis root mycobiome.</title>
        <authorList>
            <person name="Mesny F."/>
            <person name="Miyauchi S."/>
            <person name="Thiergart T."/>
            <person name="Pickel B."/>
            <person name="Atanasova L."/>
            <person name="Karlsson M."/>
            <person name="Huettel B."/>
            <person name="Barry K.W."/>
            <person name="Haridas S."/>
            <person name="Chen C."/>
            <person name="Bauer D."/>
            <person name="Andreopoulos W."/>
            <person name="Pangilinan J."/>
            <person name="LaButti K."/>
            <person name="Riley R."/>
            <person name="Lipzen A."/>
            <person name="Clum A."/>
            <person name="Drula E."/>
            <person name="Henrissat B."/>
            <person name="Kohler A."/>
            <person name="Grigoriev I.V."/>
            <person name="Martin F.M."/>
            <person name="Hacquard S."/>
        </authorList>
    </citation>
    <scope>NUCLEOTIDE SEQUENCE [LARGE SCALE GENOMIC DNA]</scope>
    <source>
        <strain evidence="1 2">MPI-SDFR-AT-0079</strain>
    </source>
</reference>